<proteinExistence type="predicted"/>
<name>A0A1H8GJY7_9BACL</name>
<evidence type="ECO:0000313" key="2">
    <source>
        <dbReference type="EMBL" id="SEN43797.1"/>
    </source>
</evidence>
<reference evidence="2 3" key="1">
    <citation type="submission" date="2016-10" db="EMBL/GenBank/DDBJ databases">
        <authorList>
            <person name="de Groot N.N."/>
        </authorList>
    </citation>
    <scope>NUCLEOTIDE SEQUENCE [LARGE SCALE GENOMIC DNA]</scope>
    <source>
        <strain evidence="2 3">CGMCC 1.10238</strain>
    </source>
</reference>
<dbReference type="STRING" id="1333845.SAMN04487895_101529"/>
<evidence type="ECO:0000313" key="4">
    <source>
        <dbReference type="Proteomes" id="UP000683429"/>
    </source>
</evidence>
<dbReference type="Proteomes" id="UP000198809">
    <property type="component" value="Unassembled WGS sequence"/>
</dbReference>
<dbReference type="OrthoDB" id="9909779at2"/>
<reference evidence="1 4" key="2">
    <citation type="submission" date="2021-06" db="EMBL/GenBank/DDBJ databases">
        <title>Whole genome sequence of Paenibacillus sophorae DSM23020 for comparative genomics.</title>
        <authorList>
            <person name="Kim M.-J."/>
            <person name="Lee G."/>
            <person name="Shin J.-H."/>
        </authorList>
    </citation>
    <scope>NUCLEOTIDE SEQUENCE [LARGE SCALE GENOMIC DNA]</scope>
    <source>
        <strain evidence="1 4">DSM 23020</strain>
    </source>
</reference>
<dbReference type="EMBL" id="FODH01000001">
    <property type="protein sequence ID" value="SEN43797.1"/>
    <property type="molecule type" value="Genomic_DNA"/>
</dbReference>
<organism evidence="2 3">
    <name type="scientific">Paenibacillus sophorae</name>
    <dbReference type="NCBI Taxonomy" id="1333845"/>
    <lineage>
        <taxon>Bacteria</taxon>
        <taxon>Bacillati</taxon>
        <taxon>Bacillota</taxon>
        <taxon>Bacilli</taxon>
        <taxon>Bacillales</taxon>
        <taxon>Paenibacillaceae</taxon>
        <taxon>Paenibacillus</taxon>
    </lineage>
</organism>
<dbReference type="EMBL" id="CP076607">
    <property type="protein sequence ID" value="QWU14239.1"/>
    <property type="molecule type" value="Genomic_DNA"/>
</dbReference>
<keyword evidence="4" id="KW-1185">Reference proteome</keyword>
<evidence type="ECO:0000313" key="1">
    <source>
        <dbReference type="EMBL" id="QWU14239.1"/>
    </source>
</evidence>
<evidence type="ECO:0000313" key="3">
    <source>
        <dbReference type="Proteomes" id="UP000198809"/>
    </source>
</evidence>
<dbReference type="RefSeq" id="WP_051499288.1">
    <property type="nucleotide sequence ID" value="NZ_CP076607.1"/>
</dbReference>
<accession>A0A1H8GJY7</accession>
<protein>
    <submittedName>
        <fullName evidence="2">Uncharacterized protein</fullName>
    </submittedName>
</protein>
<dbReference type="Proteomes" id="UP000683429">
    <property type="component" value="Chromosome"/>
</dbReference>
<gene>
    <name evidence="1" type="ORF">KP014_20220</name>
    <name evidence="2" type="ORF">SAMN04487895_101529</name>
</gene>
<sequence>MPNYLNNSNEKSVFLYVRGDDYSALSFDKRFNAQEVYEDMISKGETSRTIDDDYDYMDIDIVEFDKVDHKFLDWIKSNLCDYDQLKDRDIFEVKPVKSS</sequence>
<dbReference type="AlphaFoldDB" id="A0A1H8GJY7"/>